<keyword evidence="2" id="KW-0472">Membrane</keyword>
<feature type="region of interest" description="Disordered" evidence="1">
    <location>
        <begin position="1"/>
        <end position="21"/>
    </location>
</feature>
<accession>A0ABY5LLK9</accession>
<evidence type="ECO:0000313" key="3">
    <source>
        <dbReference type="EMBL" id="UUM32984.1"/>
    </source>
</evidence>
<name>A0ABY5LLK9_9VIBR</name>
<sequence length="92" mass="10424">MAVAPKHSDHRTGYDPSQDMTPEQLHRFGKVAHKAQKHRDKVAAKRSILSAAKDAAFQPVIRPKKAKSHTVRYAIWMIVVLIVSLWLMHFAA</sequence>
<evidence type="ECO:0000256" key="1">
    <source>
        <dbReference type="SAM" id="MobiDB-lite"/>
    </source>
</evidence>
<feature type="compositionally biased region" description="Basic and acidic residues" evidence="1">
    <location>
        <begin position="1"/>
        <end position="13"/>
    </location>
</feature>
<evidence type="ECO:0008006" key="5">
    <source>
        <dbReference type="Google" id="ProtNLM"/>
    </source>
</evidence>
<keyword evidence="2" id="KW-1133">Transmembrane helix</keyword>
<dbReference type="RefSeq" id="WP_257086683.1">
    <property type="nucleotide sequence ID" value="NZ_CP102097.1"/>
</dbReference>
<evidence type="ECO:0000313" key="4">
    <source>
        <dbReference type="Proteomes" id="UP001058602"/>
    </source>
</evidence>
<organism evidence="3 4">
    <name type="scientific">Vibrio japonicus</name>
    <dbReference type="NCBI Taxonomy" id="1824638"/>
    <lineage>
        <taxon>Bacteria</taxon>
        <taxon>Pseudomonadati</taxon>
        <taxon>Pseudomonadota</taxon>
        <taxon>Gammaproteobacteria</taxon>
        <taxon>Vibrionales</taxon>
        <taxon>Vibrionaceae</taxon>
        <taxon>Vibrio</taxon>
    </lineage>
</organism>
<keyword evidence="4" id="KW-1185">Reference proteome</keyword>
<gene>
    <name evidence="3" type="ORF">NP165_15650</name>
</gene>
<dbReference type="Proteomes" id="UP001058602">
    <property type="component" value="Chromosome 2"/>
</dbReference>
<dbReference type="EMBL" id="CP102097">
    <property type="protein sequence ID" value="UUM32984.1"/>
    <property type="molecule type" value="Genomic_DNA"/>
</dbReference>
<evidence type="ECO:0000256" key="2">
    <source>
        <dbReference type="SAM" id="Phobius"/>
    </source>
</evidence>
<proteinExistence type="predicted"/>
<feature type="transmembrane region" description="Helical" evidence="2">
    <location>
        <begin position="73"/>
        <end position="91"/>
    </location>
</feature>
<reference evidence="3" key="1">
    <citation type="submission" date="2022-07" db="EMBL/GenBank/DDBJ databases">
        <title>Complete genome of Vibrio japonicus strain JCM 31412T and phylogenomic assessment of the Nereis clade of the genus Vibrio.</title>
        <authorList>
            <person name="Shlafstein M.D."/>
            <person name="Emsley S.A."/>
            <person name="Ushijima B."/>
            <person name="Videau P."/>
            <person name="Saw J.H."/>
        </authorList>
    </citation>
    <scope>NUCLEOTIDE SEQUENCE</scope>
    <source>
        <strain evidence="3">JCM 31412</strain>
    </source>
</reference>
<protein>
    <recommendedName>
        <fullName evidence="5">DUF2956 domain-containing protein</fullName>
    </recommendedName>
</protein>
<keyword evidence="2" id="KW-0812">Transmembrane</keyword>